<evidence type="ECO:0000313" key="2">
    <source>
        <dbReference type="EMBL" id="MDC8774514.1"/>
    </source>
</evidence>
<accession>A0ABT5KLX8</accession>
<keyword evidence="1" id="KW-0472">Membrane</keyword>
<keyword evidence="1" id="KW-0812">Transmembrane</keyword>
<comment type="caution">
    <text evidence="2">The sequence shown here is derived from an EMBL/GenBank/DDBJ whole genome shotgun (WGS) entry which is preliminary data.</text>
</comment>
<keyword evidence="3" id="KW-1185">Reference proteome</keyword>
<dbReference type="EMBL" id="JAQQXT010000025">
    <property type="protein sequence ID" value="MDC8774514.1"/>
    <property type="molecule type" value="Genomic_DNA"/>
</dbReference>
<feature type="non-terminal residue" evidence="2">
    <location>
        <position position="1"/>
    </location>
</feature>
<evidence type="ECO:0000313" key="3">
    <source>
        <dbReference type="Proteomes" id="UP001221189"/>
    </source>
</evidence>
<dbReference type="Proteomes" id="UP001221189">
    <property type="component" value="Unassembled WGS sequence"/>
</dbReference>
<gene>
    <name evidence="2" type="ORF">PRZ03_23370</name>
</gene>
<name>A0ABT5KLX8_9BURK</name>
<proteinExistence type="predicted"/>
<feature type="transmembrane region" description="Helical" evidence="1">
    <location>
        <begin position="71"/>
        <end position="93"/>
    </location>
</feature>
<sequence length="236" mass="26294">TLQNSQKSIAIEYLFGSSGHWHSPRDVSGHGGWRGFAGPTSYCGAIEFPIRWSAEQYFSSLLTNTLMSTNLILLSGLIFSVCLAFTTICSRSVAVWVTGKQILQLAEYSRTSKAITCALYVLVCVVMILVDPYMTQGSQISDFISLFLMHSFFTYSTLFVLNKKIICVDNGVLTVTPFGHLKYFSNDQIIEAKFKHTKFNSGSTKFTFKSGVIVVNDQMLNQLQTVRLIKTKLSSS</sequence>
<evidence type="ECO:0000256" key="1">
    <source>
        <dbReference type="SAM" id="Phobius"/>
    </source>
</evidence>
<feature type="transmembrane region" description="Helical" evidence="1">
    <location>
        <begin position="114"/>
        <end position="134"/>
    </location>
</feature>
<reference evidence="2 3" key="1">
    <citation type="submission" date="2022-10" db="EMBL/GenBank/DDBJ databases">
        <title>Paucibacter sp. hw1 Genome sequencing.</title>
        <authorList>
            <person name="Park S."/>
        </authorList>
    </citation>
    <scope>NUCLEOTIDE SEQUENCE [LARGE SCALE GENOMIC DNA]</scope>
    <source>
        <strain evidence="3">hw1</strain>
    </source>
</reference>
<protein>
    <submittedName>
        <fullName evidence="2">Uncharacterized protein</fullName>
    </submittedName>
</protein>
<keyword evidence="1" id="KW-1133">Transmembrane helix</keyword>
<feature type="transmembrane region" description="Helical" evidence="1">
    <location>
        <begin position="140"/>
        <end position="161"/>
    </location>
</feature>
<organism evidence="2 3">
    <name type="scientific">Roseateles albus</name>
    <dbReference type="NCBI Taxonomy" id="2987525"/>
    <lineage>
        <taxon>Bacteria</taxon>
        <taxon>Pseudomonadati</taxon>
        <taxon>Pseudomonadota</taxon>
        <taxon>Betaproteobacteria</taxon>
        <taxon>Burkholderiales</taxon>
        <taxon>Sphaerotilaceae</taxon>
        <taxon>Roseateles</taxon>
    </lineage>
</organism>
<dbReference type="RefSeq" id="WP_273602510.1">
    <property type="nucleotide sequence ID" value="NZ_JAQQXT010000025.1"/>
</dbReference>